<sequence length="103" mass="11735">MWRHSQADEILDRLYDPKIDHDSMTIAECFIVAAMGAHYDLECFPDIVRKALYVSGTMHFDEKIAKLDYLRTMRLLLSIVLCNIGKAHECQVPPAGLQIVEQG</sequence>
<keyword evidence="2" id="KW-1185">Reference proteome</keyword>
<name>A0A8E2F6H8_9PEZI</name>
<organism evidence="1 2">
    <name type="scientific">Glonium stellatum</name>
    <dbReference type="NCBI Taxonomy" id="574774"/>
    <lineage>
        <taxon>Eukaryota</taxon>
        <taxon>Fungi</taxon>
        <taxon>Dikarya</taxon>
        <taxon>Ascomycota</taxon>
        <taxon>Pezizomycotina</taxon>
        <taxon>Dothideomycetes</taxon>
        <taxon>Pleosporomycetidae</taxon>
        <taxon>Gloniales</taxon>
        <taxon>Gloniaceae</taxon>
        <taxon>Glonium</taxon>
    </lineage>
</organism>
<evidence type="ECO:0000313" key="2">
    <source>
        <dbReference type="Proteomes" id="UP000250140"/>
    </source>
</evidence>
<dbReference type="OrthoDB" id="1919336at2759"/>
<dbReference type="AlphaFoldDB" id="A0A8E2F6H8"/>
<accession>A0A8E2F6H8</accession>
<dbReference type="Proteomes" id="UP000250140">
    <property type="component" value="Unassembled WGS sequence"/>
</dbReference>
<protein>
    <submittedName>
        <fullName evidence="1">Uncharacterized protein</fullName>
    </submittedName>
</protein>
<reference evidence="1 2" key="1">
    <citation type="journal article" date="2016" name="Nat. Commun.">
        <title>Ectomycorrhizal ecology is imprinted in the genome of the dominant symbiotic fungus Cenococcum geophilum.</title>
        <authorList>
            <consortium name="DOE Joint Genome Institute"/>
            <person name="Peter M."/>
            <person name="Kohler A."/>
            <person name="Ohm R.A."/>
            <person name="Kuo A."/>
            <person name="Krutzmann J."/>
            <person name="Morin E."/>
            <person name="Arend M."/>
            <person name="Barry K.W."/>
            <person name="Binder M."/>
            <person name="Choi C."/>
            <person name="Clum A."/>
            <person name="Copeland A."/>
            <person name="Grisel N."/>
            <person name="Haridas S."/>
            <person name="Kipfer T."/>
            <person name="LaButti K."/>
            <person name="Lindquist E."/>
            <person name="Lipzen A."/>
            <person name="Maire R."/>
            <person name="Meier B."/>
            <person name="Mihaltcheva S."/>
            <person name="Molinier V."/>
            <person name="Murat C."/>
            <person name="Poggeler S."/>
            <person name="Quandt C.A."/>
            <person name="Sperisen C."/>
            <person name="Tritt A."/>
            <person name="Tisserant E."/>
            <person name="Crous P.W."/>
            <person name="Henrissat B."/>
            <person name="Nehls U."/>
            <person name="Egli S."/>
            <person name="Spatafora J.W."/>
            <person name="Grigoriev I.V."/>
            <person name="Martin F.M."/>
        </authorList>
    </citation>
    <scope>NUCLEOTIDE SEQUENCE [LARGE SCALE GENOMIC DNA]</scope>
    <source>
        <strain evidence="1 2">CBS 207.34</strain>
    </source>
</reference>
<proteinExistence type="predicted"/>
<dbReference type="EMBL" id="KV749095">
    <property type="protein sequence ID" value="OCL11198.1"/>
    <property type="molecule type" value="Genomic_DNA"/>
</dbReference>
<evidence type="ECO:0000313" key="1">
    <source>
        <dbReference type="EMBL" id="OCL11198.1"/>
    </source>
</evidence>
<gene>
    <name evidence="1" type="ORF">AOQ84DRAFT_374225</name>
</gene>